<feature type="domain" description="DNA mismatch repair protein MutS-like N-terminal" evidence="2">
    <location>
        <begin position="147"/>
        <end position="248"/>
    </location>
</feature>
<keyword evidence="4" id="KW-1185">Reference proteome</keyword>
<sequence length="630" mass="68019">MTSRLFHRPGSALVRCLRGRWYGACCGSRIIPAASFHISSSSSSMHAVRSAASFCCASSFSSSSSSAARSSSSSDSSSNSGTEPVKAEWQITDEQELLYWQEVAVHLQKPEVQESLAHMDLELRLGLPFTIHKPLKQPSGWAWMKRAKCRNPMAVALVKVGAFYEAAGIDALLLVEYAGLNFMGGPKPEALKVPRAGCPEGQLQEKLRILVQQQGLSVAVWEEQPSAVEYGQRSKDQKQRFFSQLVTPENPAYLHGYADSESDTDFNVPTKCGVSSSISGLSVYRLNRAAAAVEVFHGLTDDSLSGLVSADSSAPGVVYLHRPYSQLQQASTAYASDADVAQVALAKRLKAAGMRVKSYSGADPLAAFKQQVAQDLDMPAAALTTRPARDMGSWPGLLPLYLSTLLQLGLLRNRGIPGLVDYLVPDDAPRAVREALAALLSAPPPHEVAAATRQALRGMRAVQNAFALPQDIRQLTTRDLIAAGASAPKHPWLVVAGWPCQDLSLAGAGAGLQAAQDSLAVSPPALQGTFPSDVSAAEKSRVNKRLQFYTWHDSKVLRLMPDNSTRVRYSCTPGGGMASRQTLHLWELAKRICPEAMSNLAIAQHRDTLRYAHIRSGTYEPKHAKFEAGT</sequence>
<organism evidence="3 4">
    <name type="scientific">Tetradesmus obliquus</name>
    <name type="common">Green alga</name>
    <name type="synonym">Acutodesmus obliquus</name>
    <dbReference type="NCBI Taxonomy" id="3088"/>
    <lineage>
        <taxon>Eukaryota</taxon>
        <taxon>Viridiplantae</taxon>
        <taxon>Chlorophyta</taxon>
        <taxon>core chlorophytes</taxon>
        <taxon>Chlorophyceae</taxon>
        <taxon>CS clade</taxon>
        <taxon>Sphaeropleales</taxon>
        <taxon>Scenedesmaceae</taxon>
        <taxon>Tetradesmus</taxon>
    </lineage>
</organism>
<feature type="compositionally biased region" description="Low complexity" evidence="1">
    <location>
        <begin position="63"/>
        <end position="80"/>
    </location>
</feature>
<evidence type="ECO:0000313" key="3">
    <source>
        <dbReference type="EMBL" id="WIA17255.1"/>
    </source>
</evidence>
<dbReference type="SUPFAM" id="SSF53335">
    <property type="entry name" value="S-adenosyl-L-methionine-dependent methyltransferases"/>
    <property type="match status" value="1"/>
</dbReference>
<dbReference type="Pfam" id="PF01624">
    <property type="entry name" value="MutS_I"/>
    <property type="match status" value="1"/>
</dbReference>
<proteinExistence type="predicted"/>
<accession>A0ABY8U7R1</accession>
<dbReference type="InterPro" id="IPR016151">
    <property type="entry name" value="DNA_mismatch_repair_MutS_N"/>
</dbReference>
<evidence type="ECO:0000313" key="4">
    <source>
        <dbReference type="Proteomes" id="UP001244341"/>
    </source>
</evidence>
<dbReference type="PANTHER" id="PTHR48448">
    <property type="entry name" value="MUTL PROTEIN ISOFORM 1"/>
    <property type="match status" value="1"/>
</dbReference>
<dbReference type="Gene3D" id="3.40.1170.10">
    <property type="entry name" value="DNA repair protein MutS, domain I"/>
    <property type="match status" value="1"/>
</dbReference>
<dbReference type="InterPro" id="IPR007695">
    <property type="entry name" value="DNA_mismatch_repair_MutS-lik_N"/>
</dbReference>
<dbReference type="InterPro" id="IPR053276">
    <property type="entry name" value="MtDNA_mismatch_repair_MutS"/>
</dbReference>
<dbReference type="EMBL" id="CP126215">
    <property type="protein sequence ID" value="WIA17255.1"/>
    <property type="molecule type" value="Genomic_DNA"/>
</dbReference>
<dbReference type="Gene3D" id="3.40.50.150">
    <property type="entry name" value="Vaccinia Virus protein VP39"/>
    <property type="match status" value="1"/>
</dbReference>
<protein>
    <recommendedName>
        <fullName evidence="2">DNA mismatch repair protein MutS-like N-terminal domain-containing protein</fullName>
    </recommendedName>
</protein>
<evidence type="ECO:0000259" key="2">
    <source>
        <dbReference type="Pfam" id="PF01624"/>
    </source>
</evidence>
<evidence type="ECO:0000256" key="1">
    <source>
        <dbReference type="SAM" id="MobiDB-lite"/>
    </source>
</evidence>
<gene>
    <name evidence="3" type="ORF">OEZ85_014128</name>
</gene>
<dbReference type="Proteomes" id="UP001244341">
    <property type="component" value="Chromosome 8b"/>
</dbReference>
<dbReference type="InterPro" id="IPR029063">
    <property type="entry name" value="SAM-dependent_MTases_sf"/>
</dbReference>
<dbReference type="SUPFAM" id="SSF55271">
    <property type="entry name" value="DNA repair protein MutS, domain I"/>
    <property type="match status" value="1"/>
</dbReference>
<dbReference type="PANTHER" id="PTHR48448:SF1">
    <property type="entry name" value="MUTL PROTEIN ISOFORM 1"/>
    <property type="match status" value="1"/>
</dbReference>
<name>A0ABY8U7R1_TETOB</name>
<reference evidence="3 4" key="1">
    <citation type="submission" date="2023-05" db="EMBL/GenBank/DDBJ databases">
        <title>A 100% complete, gapless, phased diploid assembly of the Scenedesmus obliquus UTEX 3031 genome.</title>
        <authorList>
            <person name="Biondi T.C."/>
            <person name="Hanschen E.R."/>
            <person name="Kwon T."/>
            <person name="Eng W."/>
            <person name="Kruse C.P.S."/>
            <person name="Koehler S.I."/>
            <person name="Kunde Y."/>
            <person name="Gleasner C.D."/>
            <person name="You Mak K.T."/>
            <person name="Polle J."/>
            <person name="Hovde B.T."/>
            <person name="Starkenburg S.R."/>
        </authorList>
    </citation>
    <scope>NUCLEOTIDE SEQUENCE [LARGE SCALE GENOMIC DNA]</scope>
    <source>
        <strain evidence="3 4">DOE0152z</strain>
    </source>
</reference>
<feature type="region of interest" description="Disordered" evidence="1">
    <location>
        <begin position="63"/>
        <end position="86"/>
    </location>
</feature>